<keyword evidence="9" id="KW-1185">Reference proteome</keyword>
<evidence type="ECO:0000313" key="8">
    <source>
        <dbReference type="EMBL" id="CCH70229.1"/>
    </source>
</evidence>
<feature type="domain" description="NADP-dependent oxidoreductase" evidence="7">
    <location>
        <begin position="23"/>
        <end position="267"/>
    </location>
</feature>
<dbReference type="PROSITE" id="PS00062">
    <property type="entry name" value="ALDOKETO_REDUCTASE_2"/>
    <property type="match status" value="1"/>
</dbReference>
<evidence type="ECO:0000256" key="3">
    <source>
        <dbReference type="ARBA" id="ARBA00023002"/>
    </source>
</evidence>
<dbReference type="PROSITE" id="PS00063">
    <property type="entry name" value="ALDOKETO_REDUCTASE_3"/>
    <property type="match status" value="1"/>
</dbReference>
<keyword evidence="2" id="KW-0521">NADP</keyword>
<evidence type="ECO:0000259" key="7">
    <source>
        <dbReference type="Pfam" id="PF00248"/>
    </source>
</evidence>
<dbReference type="AlphaFoldDB" id="N0E528"/>
<dbReference type="PIRSF" id="PIRSF000097">
    <property type="entry name" value="AKR"/>
    <property type="match status" value="1"/>
</dbReference>
<organism evidence="8 9">
    <name type="scientific">Phycicoccus elongatus Lp2</name>
    <dbReference type="NCBI Taxonomy" id="1193181"/>
    <lineage>
        <taxon>Bacteria</taxon>
        <taxon>Bacillati</taxon>
        <taxon>Actinomycetota</taxon>
        <taxon>Actinomycetes</taxon>
        <taxon>Micrococcales</taxon>
        <taxon>Intrasporangiaceae</taxon>
        <taxon>Phycicoccus</taxon>
    </lineage>
</organism>
<dbReference type="EC" id="1.1.1.274" evidence="8"/>
<dbReference type="InterPro" id="IPR023210">
    <property type="entry name" value="NADP_OxRdtase_dom"/>
</dbReference>
<protein>
    <submittedName>
        <fullName evidence="8">2,5-diketo-D-gluconic acid reductase B</fullName>
        <ecNumber evidence="8">1.1.1.274</ecNumber>
    </submittedName>
</protein>
<dbReference type="eggNOG" id="COG0656">
    <property type="taxonomic scope" value="Bacteria"/>
</dbReference>
<dbReference type="Proteomes" id="UP000013167">
    <property type="component" value="Unassembled WGS sequence"/>
</dbReference>
<reference evidence="8 9" key="1">
    <citation type="journal article" date="2013" name="ISME J.">
        <title>A metabolic model for members of the genus Tetrasphaera involved in enhanced biological phosphorus removal.</title>
        <authorList>
            <person name="Kristiansen R."/>
            <person name="Nguyen H.T.T."/>
            <person name="Saunders A.M."/>
            <person name="Nielsen J.L."/>
            <person name="Wimmer R."/>
            <person name="Le V.Q."/>
            <person name="McIlroy S.J."/>
            <person name="Petrovski S."/>
            <person name="Seviour R.J."/>
            <person name="Calteau A."/>
            <person name="Nielsen K.L."/>
            <person name="Nielsen P.H."/>
        </authorList>
    </citation>
    <scope>NUCLEOTIDE SEQUENCE [LARGE SCALE GENOMIC DNA]</scope>
    <source>
        <strain evidence="8 9">Lp2</strain>
    </source>
</reference>
<dbReference type="STRING" id="1193181.BN10_540008"/>
<dbReference type="Pfam" id="PF00248">
    <property type="entry name" value="Aldo_ket_red"/>
    <property type="match status" value="1"/>
</dbReference>
<keyword evidence="3 8" id="KW-0560">Oxidoreductase</keyword>
<sequence length="285" mass="31077">MDAMTIAPLPTHTLNDGLELPAIGFGTWPLRGDDAVAAVRSALDVGYRLLDTAVNYENEAEVGRAVRESAVPRAEILVQTKVPGRFHARDLAIRSVEDSLRRMHLDVLDLVLVHWPNPSQGRYVEVVEALLTCRERGLVRSVGVSNYTERLLDEVIEATGFTPSVNQVELHPSFPQAELVARHESLGIRTQAWSPLARMESEGDGDDPLTRIAAAHRISPAQAVLAWHVARGIVPLPKSADPARQVANLAALEITLTPDEVAAITALGRPDGRLFDGDPETHEED</sequence>
<dbReference type="PANTHER" id="PTHR43827">
    <property type="entry name" value="2,5-DIKETO-D-GLUCONIC ACID REDUCTASE"/>
    <property type="match status" value="1"/>
</dbReference>
<comment type="caution">
    <text evidence="8">The sequence shown here is derived from an EMBL/GenBank/DDBJ whole genome shotgun (WGS) entry which is preliminary data.</text>
</comment>
<evidence type="ECO:0000256" key="5">
    <source>
        <dbReference type="PIRSR" id="PIRSR000097-2"/>
    </source>
</evidence>
<dbReference type="PROSITE" id="PS00798">
    <property type="entry name" value="ALDOKETO_REDUCTASE_1"/>
    <property type="match status" value="1"/>
</dbReference>
<name>N0E528_9MICO</name>
<dbReference type="RefSeq" id="WP_010850080.1">
    <property type="nucleotide sequence ID" value="NZ_HF570956.1"/>
</dbReference>
<evidence type="ECO:0000256" key="1">
    <source>
        <dbReference type="ARBA" id="ARBA00007905"/>
    </source>
</evidence>
<dbReference type="InterPro" id="IPR018170">
    <property type="entry name" value="Aldo/ket_reductase_CS"/>
</dbReference>
<comment type="similarity">
    <text evidence="1">Belongs to the aldo/keto reductase family.</text>
</comment>
<dbReference type="EMBL" id="CAIZ01000124">
    <property type="protein sequence ID" value="CCH70229.1"/>
    <property type="molecule type" value="Genomic_DNA"/>
</dbReference>
<accession>N0E528</accession>
<proteinExistence type="inferred from homology"/>
<dbReference type="FunFam" id="3.20.20.100:FF:000002">
    <property type="entry name" value="2,5-diketo-D-gluconic acid reductase A"/>
    <property type="match status" value="1"/>
</dbReference>
<evidence type="ECO:0000313" key="9">
    <source>
        <dbReference type="Proteomes" id="UP000013167"/>
    </source>
</evidence>
<evidence type="ECO:0000256" key="2">
    <source>
        <dbReference type="ARBA" id="ARBA00022857"/>
    </source>
</evidence>
<dbReference type="InterPro" id="IPR020471">
    <property type="entry name" value="AKR"/>
</dbReference>
<dbReference type="HOGENOM" id="CLU_023205_0_1_11"/>
<dbReference type="SUPFAM" id="SSF51430">
    <property type="entry name" value="NAD(P)-linked oxidoreductase"/>
    <property type="match status" value="1"/>
</dbReference>
<dbReference type="GO" id="GO:0050580">
    <property type="term" value="F:2,5-didehydrogluconate reductase activity"/>
    <property type="evidence" value="ECO:0007669"/>
    <property type="project" value="UniProtKB-EC"/>
</dbReference>
<gene>
    <name evidence="8" type="primary">dkgB</name>
    <name evidence="8" type="ORF">BN10_540008</name>
</gene>
<feature type="active site" description="Proton donor" evidence="4">
    <location>
        <position position="56"/>
    </location>
</feature>
<evidence type="ECO:0000256" key="6">
    <source>
        <dbReference type="PIRSR" id="PIRSR000097-3"/>
    </source>
</evidence>
<feature type="site" description="Lowers pKa of active site Tyr" evidence="6">
    <location>
        <position position="81"/>
    </location>
</feature>
<dbReference type="PANTHER" id="PTHR43827:SF3">
    <property type="entry name" value="NADP-DEPENDENT OXIDOREDUCTASE DOMAIN-CONTAINING PROTEIN"/>
    <property type="match status" value="1"/>
</dbReference>
<feature type="binding site" evidence="5">
    <location>
        <position position="114"/>
    </location>
    <ligand>
        <name>substrate</name>
    </ligand>
</feature>
<dbReference type="InterPro" id="IPR036812">
    <property type="entry name" value="NAD(P)_OxRdtase_dom_sf"/>
</dbReference>
<dbReference type="Gene3D" id="3.20.20.100">
    <property type="entry name" value="NADP-dependent oxidoreductase domain"/>
    <property type="match status" value="1"/>
</dbReference>
<evidence type="ECO:0000256" key="4">
    <source>
        <dbReference type="PIRSR" id="PIRSR000097-1"/>
    </source>
</evidence>
<dbReference type="PRINTS" id="PR00069">
    <property type="entry name" value="ALDKETRDTASE"/>
</dbReference>